<evidence type="ECO:0000313" key="2">
    <source>
        <dbReference type="EMBL" id="PXZ01943.1"/>
    </source>
</evidence>
<keyword evidence="3" id="KW-1185">Reference proteome</keyword>
<dbReference type="Proteomes" id="UP000247565">
    <property type="component" value="Unassembled WGS sequence"/>
</dbReference>
<sequence>MIIRPLTLFCSVLAGLSGMILYTQKHKTTVLDHQIAKIVHDTERLKARTAMLRTEWTLLNQPDRLKTLANNFLPKLHPLAPTQFVQMSSLLNVLPPIQKEQIEDKTRKQLLLAVANNHGQTLNNPDDKPEPAIVSSNTTRQHHDSPTKPSTSDEENQSASFNSPSRKPEIYTAKKTNNTIDSSDDISNKNIKKPPIRTKPVQNVRDDEENLATKDFPDIPRIDKKNIKTTALIKKSAHKPAVRPAFSIADSSEPMSIVKEKNNNGTIGKKEIHTVVITSAKPKHATPVKIAQNSKQKQHYHSESAFGDDADDSLPAPVPFSQ</sequence>
<feature type="region of interest" description="Disordered" evidence="1">
    <location>
        <begin position="118"/>
        <end position="197"/>
    </location>
</feature>
<feature type="region of interest" description="Disordered" evidence="1">
    <location>
        <begin position="278"/>
        <end position="322"/>
    </location>
</feature>
<organism evidence="2 3">
    <name type="scientific">Commensalibacter melissae</name>
    <dbReference type="NCBI Taxonomy" id="2070537"/>
    <lineage>
        <taxon>Bacteria</taxon>
        <taxon>Pseudomonadati</taxon>
        <taxon>Pseudomonadota</taxon>
        <taxon>Alphaproteobacteria</taxon>
        <taxon>Acetobacterales</taxon>
        <taxon>Acetobacteraceae</taxon>
    </lineage>
</organism>
<dbReference type="OrthoDB" id="7165680at2"/>
<accession>A0A318N2T8</accession>
<gene>
    <name evidence="2" type="ORF">DK869_02825</name>
</gene>
<name>A0A318N2T8_9PROT</name>
<dbReference type="AlphaFoldDB" id="A0A318N2T8"/>
<protein>
    <submittedName>
        <fullName evidence="2">Uncharacterized protein</fullName>
    </submittedName>
</protein>
<dbReference type="RefSeq" id="WP_110438461.1">
    <property type="nucleotide sequence ID" value="NZ_CP046393.1"/>
</dbReference>
<evidence type="ECO:0000313" key="3">
    <source>
        <dbReference type="Proteomes" id="UP000247565"/>
    </source>
</evidence>
<comment type="caution">
    <text evidence="2">The sequence shown here is derived from an EMBL/GenBank/DDBJ whole genome shotgun (WGS) entry which is preliminary data.</text>
</comment>
<proteinExistence type="predicted"/>
<reference evidence="2 3" key="1">
    <citation type="submission" date="2018-05" db="EMBL/GenBank/DDBJ databases">
        <title>Reference genomes for bee gut microbiota database.</title>
        <authorList>
            <person name="Ellegaard K.M."/>
        </authorList>
    </citation>
    <scope>NUCLEOTIDE SEQUENCE [LARGE SCALE GENOMIC DNA]</scope>
    <source>
        <strain evidence="2 3">ESL0284</strain>
    </source>
</reference>
<dbReference type="EMBL" id="QGLT01000001">
    <property type="protein sequence ID" value="PXZ01943.1"/>
    <property type="molecule type" value="Genomic_DNA"/>
</dbReference>
<evidence type="ECO:0000256" key="1">
    <source>
        <dbReference type="SAM" id="MobiDB-lite"/>
    </source>
</evidence>